<evidence type="ECO:0000313" key="3">
    <source>
        <dbReference type="Proteomes" id="UP000223242"/>
    </source>
</evidence>
<accession>A0A1J0MCH5</accession>
<organism evidence="2 3">
    <name type="scientific">Streptomyces phage Mojorita</name>
    <dbReference type="NCBI Taxonomy" id="1920309"/>
    <lineage>
        <taxon>Viruses</taxon>
        <taxon>Duplodnaviria</taxon>
        <taxon>Heunggongvirae</taxon>
        <taxon>Uroviricota</taxon>
        <taxon>Caudoviricetes</taxon>
        <taxon>Picardvirus</taxon>
        <taxon>Picardvirus picard</taxon>
    </lineage>
</organism>
<feature type="coiled-coil region" evidence="1">
    <location>
        <begin position="62"/>
        <end position="96"/>
    </location>
</feature>
<name>A0A1J0MCH5_9CAUD</name>
<dbReference type="Proteomes" id="UP000223242">
    <property type="component" value="Segment"/>
</dbReference>
<keyword evidence="1" id="KW-0175">Coiled coil</keyword>
<sequence>MTPKRRDRADRRKVVDVLLARLDRLSDAEAALLREHVLTEQRLADEQRATLTATKRARTKEQRTAEAALAAAEQRAQAAEQRLAAAEERAQEARRVAGEQHAAVSRVVALVDHRDAVPAPAVWAAIDADPAEHRKAAGLADRWRADAAARAPFLAAANSTTARLAEQQRDHDIALATERRNVADATRQIRAERHRARRYRAAWLAARRARRAVRAALPTEPRPRLGLPTDLAYAEGRHDLADAVLDALAHPPKEHPAA</sequence>
<evidence type="ECO:0000313" key="2">
    <source>
        <dbReference type="EMBL" id="APD18691.1"/>
    </source>
</evidence>
<protein>
    <submittedName>
        <fullName evidence="2">Uncharacterized protein</fullName>
    </submittedName>
</protein>
<evidence type="ECO:0000256" key="1">
    <source>
        <dbReference type="SAM" id="Coils"/>
    </source>
</evidence>
<reference evidence="3" key="1">
    <citation type="submission" date="2016-11" db="EMBL/GenBank/DDBJ databases">
        <authorList>
            <person name="Jaros S."/>
            <person name="Januszkiewicz K."/>
            <person name="Wedrychowicz H."/>
        </authorList>
    </citation>
    <scope>NUCLEOTIDE SEQUENCE [LARGE SCALE GENOMIC DNA]</scope>
</reference>
<proteinExistence type="predicted"/>
<dbReference type="EMBL" id="KY092482">
    <property type="protein sequence ID" value="APD18691.1"/>
    <property type="molecule type" value="Genomic_DNA"/>
</dbReference>
<gene>
    <name evidence="2" type="ORF">SEA_MOJORITA_50</name>
</gene>